<keyword evidence="3" id="KW-1185">Reference proteome</keyword>
<dbReference type="RefSeq" id="WP_171685148.1">
    <property type="nucleotide sequence ID" value="NZ_WHNZ01000042.1"/>
</dbReference>
<dbReference type="InterPro" id="IPR013249">
    <property type="entry name" value="RNA_pol_sigma70_r4_t2"/>
</dbReference>
<dbReference type="Gene3D" id="1.10.10.10">
    <property type="entry name" value="Winged helix-like DNA-binding domain superfamily/Winged helix DNA-binding domain"/>
    <property type="match status" value="1"/>
</dbReference>
<comment type="caution">
    <text evidence="2">The sequence shown here is derived from an EMBL/GenBank/DDBJ whole genome shotgun (WGS) entry which is preliminary data.</text>
</comment>
<dbReference type="SUPFAM" id="SSF88659">
    <property type="entry name" value="Sigma3 and sigma4 domains of RNA polymerase sigma factors"/>
    <property type="match status" value="1"/>
</dbReference>
<dbReference type="Pfam" id="PF08281">
    <property type="entry name" value="Sigma70_r4_2"/>
    <property type="match status" value="1"/>
</dbReference>
<name>A0ABX1ZUJ8_9BACL</name>
<proteinExistence type="predicted"/>
<gene>
    <name evidence="2" type="ORF">GC097_20150</name>
</gene>
<evidence type="ECO:0000259" key="1">
    <source>
        <dbReference type="Pfam" id="PF08281"/>
    </source>
</evidence>
<evidence type="ECO:0000313" key="3">
    <source>
        <dbReference type="Proteomes" id="UP000618579"/>
    </source>
</evidence>
<dbReference type="InterPro" id="IPR036388">
    <property type="entry name" value="WH-like_DNA-bd_sf"/>
</dbReference>
<accession>A0ABX1ZUJ8</accession>
<reference evidence="2 3" key="1">
    <citation type="submission" date="2019-10" db="EMBL/GenBank/DDBJ databases">
        <title>Description of Paenibacillus pedi sp. nov.</title>
        <authorList>
            <person name="Carlier A."/>
            <person name="Qi S."/>
        </authorList>
    </citation>
    <scope>NUCLEOTIDE SEQUENCE [LARGE SCALE GENOMIC DNA]</scope>
    <source>
        <strain evidence="2 3">LMG 31457</strain>
    </source>
</reference>
<dbReference type="InterPro" id="IPR013324">
    <property type="entry name" value="RNA_pol_sigma_r3/r4-like"/>
</dbReference>
<evidence type="ECO:0000313" key="2">
    <source>
        <dbReference type="EMBL" id="NOV02325.1"/>
    </source>
</evidence>
<organism evidence="2 3">
    <name type="scientific">Paenibacillus planticolens</name>
    <dbReference type="NCBI Taxonomy" id="2654976"/>
    <lineage>
        <taxon>Bacteria</taxon>
        <taxon>Bacillati</taxon>
        <taxon>Bacillota</taxon>
        <taxon>Bacilli</taxon>
        <taxon>Bacillales</taxon>
        <taxon>Paenibacillaceae</taxon>
        <taxon>Paenibacillus</taxon>
    </lineage>
</organism>
<protein>
    <submittedName>
        <fullName evidence="2">RNA polymerase subunit sigma-24</fullName>
    </submittedName>
</protein>
<dbReference type="EMBL" id="WHNZ01000042">
    <property type="protein sequence ID" value="NOV02325.1"/>
    <property type="molecule type" value="Genomic_DNA"/>
</dbReference>
<feature type="domain" description="RNA polymerase sigma factor 70 region 4 type 2" evidence="1">
    <location>
        <begin position="64"/>
        <end position="116"/>
    </location>
</feature>
<dbReference type="Proteomes" id="UP000618579">
    <property type="component" value="Unassembled WGS sequence"/>
</dbReference>
<dbReference type="CDD" id="cd06171">
    <property type="entry name" value="Sigma70_r4"/>
    <property type="match status" value="1"/>
</dbReference>
<sequence length="128" mass="15217">MISECEYVEEWLETGRRQGSYKGVERGYKEKNWDPAWLDSYASPNGWYTDRTQFSGEFSKEDRFRIEDAMSTLSDRERQCFMMYHGDGMSENDIVRELHLGRSSVQRFLERAKDKIEEAKMSSLFLLE</sequence>